<evidence type="ECO:0000313" key="5">
    <source>
        <dbReference type="Proteomes" id="UP000620382"/>
    </source>
</evidence>
<feature type="transmembrane region" description="Helical" evidence="2">
    <location>
        <begin position="771"/>
        <end position="793"/>
    </location>
</feature>
<evidence type="ECO:0000256" key="3">
    <source>
        <dbReference type="SAM" id="SignalP"/>
    </source>
</evidence>
<sequence length="996" mass="109188">MKWLIKLMLVMTLAFSGSVYAERTLDEVAAEARVSSSPVDTSDLQTFAISKNDAAAGLLNELSHKTLQEPLVKALAAALTLNTDELGEGGDFMEVFFDSIYFQLGTVLGTIILCFFGVFLVRNARLLKDKQAEKERMRKTQQFGVITLVAGLSINPKIASNVWGSFILIMIACVNWAALTITLYTTSDESEKKEYEAPTNPVLSQYDDNETVGVWNAVTEKITRSSVIAVFNVQLGRTGFLSSPLTKAALVNDLEKNVKLNIVPVFKDGTVTRLDFIYNEDYENYDSEKYGNASRSFSVKANNLQDTIDQGTEKDVARAVRLKAQQDGQSLFSADDFFNTLNSYESEAFAFVTDGKSREAKLKYDDALIARVALKMDDGLNSIKEQYLSAGYGAGMFKLYSLYASTFINAAQGLNPGLTYSGKWKYQQEAADNVWKYNCSYRDNQELAKTYINGFNILAGGTTWDDAGLIAAPLPTQCTTFMNGRAYYVGVDAETDEMNVMLFKDRTTAAGIAIGNLTSNITEGALIGQNKFLLKNNPYKNLALQFIDMGFVHVGLSSSALGKAMNYSSRVGNSVRNGITVEKAAGGEYNVGVDFQMLFGNDRKNLTSNSYKNISTGYKRMIFDALIDPAKAANVTTMQQALTYDDSDPDMGDMIINAIQNQSSLLVDRKKAMGLSVDKTFTQGIAECNANVDLCNKRATGTVSDLYSSETLKLGLYLKMGTTVISGLKQLDISDLLERFDLSGDSFVGKLLGKLGAVADKVGFLFKLGVFFLDVILVPLDAFANMLIGLGIWQLALSVIPAVMMIMLVVSMGLLCIATFITYYSFLFQAVIKQEPNYFYTGLKLILSDWIGVLFYLIGFEVMLYFINVIGTGKLERAIYGTVAGEGGLFNSLTALLMSLFVLTLLHTMCFGIPKMFMSIRDKITGSSSQILDQAASERTFSSIALSYGGEKMTVKMFDGLGQSLQSKAKSISEKWKSKPSEAPSSSKPASDTEGR</sequence>
<organism evidence="4 5">
    <name type="scientific">Pseudomonas haemolytica</name>
    <dbReference type="NCBI Taxonomy" id="2600065"/>
    <lineage>
        <taxon>Bacteria</taxon>
        <taxon>Pseudomonadati</taxon>
        <taxon>Pseudomonadota</taxon>
        <taxon>Gammaproteobacteria</taxon>
        <taxon>Pseudomonadales</taxon>
        <taxon>Pseudomonadaceae</taxon>
        <taxon>Pseudomonas</taxon>
    </lineage>
</organism>
<feature type="compositionally biased region" description="Basic and acidic residues" evidence="1">
    <location>
        <begin position="971"/>
        <end position="980"/>
    </location>
</feature>
<dbReference type="RefSeq" id="WP_200657674.1">
    <property type="nucleotide sequence ID" value="NZ_JAENSR010000009.1"/>
</dbReference>
<reference evidence="4 5" key="1">
    <citation type="submission" date="2021-01" db="EMBL/GenBank/DDBJ databases">
        <title>Antibiotic resistance and phylogeny of Pseudomonas spp. isolated over three decades from chicken meat in the Norwegian food chain.</title>
        <authorList>
            <person name="Moen B."/>
        </authorList>
    </citation>
    <scope>NUCLEOTIDE SEQUENCE [LARGE SCALE GENOMIC DNA]</scope>
    <source>
        <strain evidence="4 5">MF6766</strain>
    </source>
</reference>
<protein>
    <recommendedName>
        <fullName evidence="6">DotA/TraY family protein</fullName>
    </recommendedName>
</protein>
<comment type="caution">
    <text evidence="4">The sequence shown here is derived from an EMBL/GenBank/DDBJ whole genome shotgun (WGS) entry which is preliminary data.</text>
</comment>
<keyword evidence="5" id="KW-1185">Reference proteome</keyword>
<gene>
    <name evidence="4" type="ORF">JJD71_26585</name>
</gene>
<evidence type="ECO:0000256" key="2">
    <source>
        <dbReference type="SAM" id="Phobius"/>
    </source>
</evidence>
<dbReference type="EMBL" id="JAENSR010000009">
    <property type="protein sequence ID" value="MBK3462638.1"/>
    <property type="molecule type" value="Genomic_DNA"/>
</dbReference>
<feature type="transmembrane region" description="Helical" evidence="2">
    <location>
        <begin position="890"/>
        <end position="913"/>
    </location>
</feature>
<feature type="compositionally biased region" description="Low complexity" evidence="1">
    <location>
        <begin position="981"/>
        <end position="990"/>
    </location>
</feature>
<feature type="chain" id="PRO_5047525543" description="DotA/TraY family protein" evidence="3">
    <location>
        <begin position="22"/>
        <end position="996"/>
    </location>
</feature>
<keyword evidence="3" id="KW-0732">Signal</keyword>
<feature type="transmembrane region" description="Helical" evidence="2">
    <location>
        <begin position="165"/>
        <end position="184"/>
    </location>
</feature>
<keyword evidence="2" id="KW-0472">Membrane</keyword>
<feature type="transmembrane region" description="Helical" evidence="2">
    <location>
        <begin position="847"/>
        <end position="870"/>
    </location>
</feature>
<accession>A0ABS1H060</accession>
<feature type="transmembrane region" description="Helical" evidence="2">
    <location>
        <begin position="799"/>
        <end position="826"/>
    </location>
</feature>
<keyword evidence="2" id="KW-0812">Transmembrane</keyword>
<evidence type="ECO:0000256" key="1">
    <source>
        <dbReference type="SAM" id="MobiDB-lite"/>
    </source>
</evidence>
<name>A0ABS1H060_9PSED</name>
<evidence type="ECO:0000313" key="4">
    <source>
        <dbReference type="EMBL" id="MBK3462638.1"/>
    </source>
</evidence>
<evidence type="ECO:0008006" key="6">
    <source>
        <dbReference type="Google" id="ProtNLM"/>
    </source>
</evidence>
<feature type="transmembrane region" description="Helical" evidence="2">
    <location>
        <begin position="100"/>
        <end position="121"/>
    </location>
</feature>
<dbReference type="Proteomes" id="UP000620382">
    <property type="component" value="Unassembled WGS sequence"/>
</dbReference>
<keyword evidence="2" id="KW-1133">Transmembrane helix</keyword>
<feature type="signal peptide" evidence="3">
    <location>
        <begin position="1"/>
        <end position="21"/>
    </location>
</feature>
<feature type="region of interest" description="Disordered" evidence="1">
    <location>
        <begin position="971"/>
        <end position="996"/>
    </location>
</feature>
<proteinExistence type="predicted"/>